<gene>
    <name evidence="2" type="ORF">EIN_174120</name>
</gene>
<protein>
    <submittedName>
        <fullName evidence="2">Topbp1, putative</fullName>
    </submittedName>
</protein>
<dbReference type="InterPro" id="IPR036420">
    <property type="entry name" value="BRCT_dom_sf"/>
</dbReference>
<dbReference type="PROSITE" id="PS50172">
    <property type="entry name" value="BRCT"/>
    <property type="match status" value="1"/>
</dbReference>
<sequence length="104" mass="12223">MQDMMSQDEKSPVSFLQNYVVCVSGYSNDERLLLKNMIDFCGGMYMEDMESRNVTYLLSKNPMSDKTKHAMRWGVPVLTHQWLFDCMSERRLLSINPYLINARK</sequence>
<dbReference type="PANTHER" id="PTHR47667">
    <property type="entry name" value="REGULATOR OF TY1 TRANSPOSITION PROTEIN 107"/>
    <property type="match status" value="1"/>
</dbReference>
<feature type="domain" description="BRCT" evidence="1">
    <location>
        <begin position="11"/>
        <end position="100"/>
    </location>
</feature>
<accession>A0A0A1TW45</accession>
<dbReference type="Gene3D" id="3.40.50.10190">
    <property type="entry name" value="BRCT domain"/>
    <property type="match status" value="1"/>
</dbReference>
<reference evidence="2 3" key="1">
    <citation type="submission" date="2012-10" db="EMBL/GenBank/DDBJ databases">
        <authorList>
            <person name="Zafar N."/>
            <person name="Inman J."/>
            <person name="Hall N."/>
            <person name="Lorenzi H."/>
            <person name="Caler E."/>
        </authorList>
    </citation>
    <scope>NUCLEOTIDE SEQUENCE [LARGE SCALE GENOMIC DNA]</scope>
    <source>
        <strain evidence="2 3">IP1</strain>
    </source>
</reference>
<dbReference type="OMA" id="GMYMEDM"/>
<evidence type="ECO:0000313" key="2">
    <source>
        <dbReference type="EMBL" id="ELP84737.1"/>
    </source>
</evidence>
<dbReference type="AlphaFoldDB" id="A0A0A1TW45"/>
<dbReference type="VEuPathDB" id="AmoebaDB:EIN_174120"/>
<organism evidence="2 3">
    <name type="scientific">Entamoeba invadens IP1</name>
    <dbReference type="NCBI Taxonomy" id="370355"/>
    <lineage>
        <taxon>Eukaryota</taxon>
        <taxon>Amoebozoa</taxon>
        <taxon>Evosea</taxon>
        <taxon>Archamoebae</taxon>
        <taxon>Mastigamoebida</taxon>
        <taxon>Entamoebidae</taxon>
        <taxon>Entamoeba</taxon>
    </lineage>
</organism>
<evidence type="ECO:0000313" key="3">
    <source>
        <dbReference type="Proteomes" id="UP000014680"/>
    </source>
</evidence>
<name>A0A0A1TW45_ENTIV</name>
<dbReference type="EMBL" id="KB207112">
    <property type="protein sequence ID" value="ELP84737.1"/>
    <property type="molecule type" value="Genomic_DNA"/>
</dbReference>
<keyword evidence="3" id="KW-1185">Reference proteome</keyword>
<dbReference type="KEGG" id="eiv:EIN_174120"/>
<dbReference type="InterPro" id="IPR053036">
    <property type="entry name" value="CellCycle_DNARepair_Reg"/>
</dbReference>
<dbReference type="OrthoDB" id="251770at2759"/>
<dbReference type="InterPro" id="IPR001357">
    <property type="entry name" value="BRCT_dom"/>
</dbReference>
<dbReference type="Pfam" id="PF12738">
    <property type="entry name" value="PTCB-BRCT"/>
    <property type="match status" value="1"/>
</dbReference>
<evidence type="ECO:0000259" key="1">
    <source>
        <dbReference type="PROSITE" id="PS50172"/>
    </source>
</evidence>
<dbReference type="SMART" id="SM00292">
    <property type="entry name" value="BRCT"/>
    <property type="match status" value="1"/>
</dbReference>
<dbReference type="SUPFAM" id="SSF52113">
    <property type="entry name" value="BRCT domain"/>
    <property type="match status" value="1"/>
</dbReference>
<dbReference type="Proteomes" id="UP000014680">
    <property type="component" value="Unassembled WGS sequence"/>
</dbReference>
<dbReference type="RefSeq" id="XP_004184083.1">
    <property type="nucleotide sequence ID" value="XM_004184035.1"/>
</dbReference>
<dbReference type="GeneID" id="14883523"/>
<dbReference type="PANTHER" id="PTHR47667:SF1">
    <property type="entry name" value="REGULATOR OF TY1 TRANSPOSITION PROTEIN 107"/>
    <property type="match status" value="1"/>
</dbReference>
<proteinExistence type="predicted"/>